<name>A0AAV9JHC8_9PEZI</name>
<proteinExistence type="predicted"/>
<reference evidence="1 2" key="1">
    <citation type="submission" date="2021-11" db="EMBL/GenBank/DDBJ databases">
        <title>Black yeast isolated from Biological Soil Crust.</title>
        <authorList>
            <person name="Kurbessoian T."/>
        </authorList>
    </citation>
    <scope>NUCLEOTIDE SEQUENCE [LARGE SCALE GENOMIC DNA]</scope>
    <source>
        <strain evidence="1 2">CCFEE 5522</strain>
    </source>
</reference>
<protein>
    <submittedName>
        <fullName evidence="1">Uncharacterized protein</fullName>
    </submittedName>
</protein>
<evidence type="ECO:0000313" key="1">
    <source>
        <dbReference type="EMBL" id="KAK4544363.1"/>
    </source>
</evidence>
<gene>
    <name evidence="1" type="ORF">LTR36_004254</name>
</gene>
<dbReference type="AlphaFoldDB" id="A0AAV9JHC8"/>
<comment type="caution">
    <text evidence="1">The sequence shown here is derived from an EMBL/GenBank/DDBJ whole genome shotgun (WGS) entry which is preliminary data.</text>
</comment>
<evidence type="ECO:0000313" key="2">
    <source>
        <dbReference type="Proteomes" id="UP001324427"/>
    </source>
</evidence>
<accession>A0AAV9JHC8</accession>
<organism evidence="1 2">
    <name type="scientific">Oleoguttula mirabilis</name>
    <dbReference type="NCBI Taxonomy" id="1507867"/>
    <lineage>
        <taxon>Eukaryota</taxon>
        <taxon>Fungi</taxon>
        <taxon>Dikarya</taxon>
        <taxon>Ascomycota</taxon>
        <taxon>Pezizomycotina</taxon>
        <taxon>Dothideomycetes</taxon>
        <taxon>Dothideomycetidae</taxon>
        <taxon>Mycosphaerellales</taxon>
        <taxon>Teratosphaeriaceae</taxon>
        <taxon>Oleoguttula</taxon>
    </lineage>
</organism>
<dbReference type="Proteomes" id="UP001324427">
    <property type="component" value="Unassembled WGS sequence"/>
</dbReference>
<dbReference type="EMBL" id="JAVFHQ010000025">
    <property type="protein sequence ID" value="KAK4544363.1"/>
    <property type="molecule type" value="Genomic_DNA"/>
</dbReference>
<keyword evidence="2" id="KW-1185">Reference proteome</keyword>
<sequence>MLALATACKQLRNEAGAFFYGYNAFNVPSASRPRYTLRDDIAIATAEKLAPLRLFVAGSGPRNANALSNVTVDLGRFLTCTLLWTSLDVIAIRVLQTLAADMARKPRCRLTAQIRFGALLFGGVRELFEAEIGVLTWARSLVSWPKCLGS</sequence>